<comment type="subunit">
    <text evidence="1">The main subunits of complex b-c1 are: cytochrome b, cytochrome c1 and the Rieske protein.</text>
</comment>
<feature type="transmembrane region" description="Helical" evidence="6">
    <location>
        <begin position="227"/>
        <end position="246"/>
    </location>
</feature>
<dbReference type="PROSITE" id="PS51002">
    <property type="entry name" value="CYTB_NTER"/>
    <property type="match status" value="1"/>
</dbReference>
<feature type="transmembrane region" description="Helical" evidence="6">
    <location>
        <begin position="266"/>
        <end position="295"/>
    </location>
</feature>
<dbReference type="GO" id="GO:0051536">
    <property type="term" value="F:iron-sulfur cluster binding"/>
    <property type="evidence" value="ECO:0007669"/>
    <property type="project" value="UniProtKB-KW"/>
</dbReference>
<dbReference type="Pfam" id="PF12838">
    <property type="entry name" value="Fer4_7"/>
    <property type="match status" value="1"/>
</dbReference>
<dbReference type="GO" id="GO:0046872">
    <property type="term" value="F:metal ion binding"/>
    <property type="evidence" value="ECO:0007669"/>
    <property type="project" value="UniProtKB-KW"/>
</dbReference>
<keyword evidence="6" id="KW-1133">Transmembrane helix</keyword>
<proteinExistence type="predicted"/>
<evidence type="ECO:0000313" key="10">
    <source>
        <dbReference type="Proteomes" id="UP000216225"/>
    </source>
</evidence>
<feature type="domain" description="4Fe-4S ferredoxin-type" evidence="8">
    <location>
        <begin position="343"/>
        <end position="372"/>
    </location>
</feature>
<dbReference type="Pfam" id="PF00033">
    <property type="entry name" value="Cytochrome_B"/>
    <property type="match status" value="1"/>
</dbReference>
<evidence type="ECO:0000256" key="5">
    <source>
        <dbReference type="ARBA" id="ARBA00023014"/>
    </source>
</evidence>
<feature type="transmembrane region" description="Helical" evidence="6">
    <location>
        <begin position="48"/>
        <end position="70"/>
    </location>
</feature>
<evidence type="ECO:0000259" key="8">
    <source>
        <dbReference type="PROSITE" id="PS51379"/>
    </source>
</evidence>
<evidence type="ECO:0000256" key="6">
    <source>
        <dbReference type="SAM" id="Phobius"/>
    </source>
</evidence>
<dbReference type="Pfam" id="PF02662">
    <property type="entry name" value="FlpD"/>
    <property type="match status" value="1"/>
</dbReference>
<evidence type="ECO:0000259" key="7">
    <source>
        <dbReference type="PROSITE" id="PS51002"/>
    </source>
</evidence>
<accession>A0A3R7IT25</accession>
<dbReference type="SUPFAM" id="SSF81342">
    <property type="entry name" value="Transmembrane di-heme cytochromes"/>
    <property type="match status" value="1"/>
</dbReference>
<dbReference type="InterPro" id="IPR017900">
    <property type="entry name" value="4Fe4S_Fe_S_CS"/>
</dbReference>
<keyword evidence="3" id="KW-0560">Oxidoreductase</keyword>
<keyword evidence="6" id="KW-0472">Membrane</keyword>
<name>A0A3R7IT25_9BURK</name>
<dbReference type="GO" id="GO:0016020">
    <property type="term" value="C:membrane"/>
    <property type="evidence" value="ECO:0007669"/>
    <property type="project" value="InterPro"/>
</dbReference>
<evidence type="ECO:0000256" key="1">
    <source>
        <dbReference type="ARBA" id="ARBA00011649"/>
    </source>
</evidence>
<dbReference type="PROSITE" id="PS00198">
    <property type="entry name" value="4FE4S_FER_1"/>
    <property type="match status" value="2"/>
</dbReference>
<keyword evidence="6" id="KW-0812">Transmembrane</keyword>
<dbReference type="EMBL" id="NKDB02000002">
    <property type="protein sequence ID" value="RKJ96669.1"/>
    <property type="molecule type" value="Genomic_DNA"/>
</dbReference>
<comment type="caution">
    <text evidence="9">The sequence shown here is derived from an EMBL/GenBank/DDBJ whole genome shotgun (WGS) entry which is preliminary data.</text>
</comment>
<dbReference type="SUPFAM" id="SSF54862">
    <property type="entry name" value="4Fe-4S ferredoxins"/>
    <property type="match status" value="1"/>
</dbReference>
<protein>
    <submittedName>
        <fullName evidence="9">Hydrogenase iron-sulfur subunit</fullName>
    </submittedName>
</protein>
<dbReference type="Gene3D" id="1.20.810.10">
    <property type="entry name" value="Cytochrome Bc1 Complex, Chain C"/>
    <property type="match status" value="1"/>
</dbReference>
<feature type="domain" description="Cytochrome b/b6 N-terminal region profile" evidence="7">
    <location>
        <begin position="1"/>
        <end position="227"/>
    </location>
</feature>
<keyword evidence="5" id="KW-0411">Iron-sulfur</keyword>
<dbReference type="InterPro" id="IPR027387">
    <property type="entry name" value="Cytb/b6-like_sf"/>
</dbReference>
<feature type="transmembrane region" description="Helical" evidence="6">
    <location>
        <begin position="192"/>
        <end position="215"/>
    </location>
</feature>
<keyword evidence="4" id="KW-0408">Iron</keyword>
<dbReference type="PROSITE" id="PS51379">
    <property type="entry name" value="4FE4S_FER_2"/>
    <property type="match status" value="2"/>
</dbReference>
<evidence type="ECO:0000313" key="9">
    <source>
        <dbReference type="EMBL" id="RKJ96669.1"/>
    </source>
</evidence>
<reference evidence="9 10" key="1">
    <citation type="submission" date="2018-09" db="EMBL/GenBank/DDBJ databases">
        <title>Genome comparison of Alicycliphilus sp. BQ1, a polyurethanolytic bacterium, with its closest phylogenetic relatives Alicycliphilus denitrificans BC and K601, unable to attack polyurethane.</title>
        <authorList>
            <person name="Loza-Tavera H."/>
            <person name="Lozano L."/>
            <person name="Cevallos M."/>
            <person name="Maya-Lucas O."/>
            <person name="Garcia-Mena J."/>
            <person name="Hernandez J."/>
        </authorList>
    </citation>
    <scope>NUCLEOTIDE SEQUENCE [LARGE SCALE GENOMIC DNA]</scope>
    <source>
        <strain evidence="9 10">BQ1</strain>
    </source>
</reference>
<dbReference type="InterPro" id="IPR017896">
    <property type="entry name" value="4Fe4S_Fe-S-bd"/>
</dbReference>
<organism evidence="9 10">
    <name type="scientific">Alicycliphilus denitrificans</name>
    <dbReference type="NCBI Taxonomy" id="179636"/>
    <lineage>
        <taxon>Bacteria</taxon>
        <taxon>Pseudomonadati</taxon>
        <taxon>Pseudomonadota</taxon>
        <taxon>Betaproteobacteria</taxon>
        <taxon>Burkholderiales</taxon>
        <taxon>Comamonadaceae</taxon>
        <taxon>Alicycliphilus</taxon>
    </lineage>
</organism>
<dbReference type="PANTHER" id="PTHR19271:SF16">
    <property type="entry name" value="CYTOCHROME B"/>
    <property type="match status" value="1"/>
</dbReference>
<dbReference type="Proteomes" id="UP000216225">
    <property type="component" value="Unassembled WGS sequence"/>
</dbReference>
<sequence>MSLPGSALDPTGPSTSPPPLPRLANAYRALEHGFDAAFGSAGNPLKQLGALGFLLLWLLVASGSILFIVLDTSAAGAYLSIASLADVPWMLGTALRGLHRYAADAFVLVMGLHILREWLLGRYRHWRRMIWWTGVPLVGLVFVSAVGGFWLNWDRLGQYSVVATAEWLDALPFLAAPLARNFLGDASLSDRLFTLFIFIHIGVPLLVIFGLWFHIQRISLAKVFPSRPLAGGTLAVLLALALALPVHSQGPADLGSLPTTLALDWWLLFIHPLMDATSPTTVWVLLGLAFVLLALPPFLPTAARQAVAVVYPEHCSGCARCFDDCPYSAITMVAHPNGKPGMRLAQVRADLCASCGICAGSCPSSTPFRSAEQLVTGIDMPQWPVHALRRQLVDGLRALPGPRRLVVFGCDQGAQGQLDAPDVLHFKLVCAGALPPSFIEYALRAGADAVLVNGCRAGGCAFRLGQRWTAQRLTGEREPHLRRSVPHDRWDVAWTDTGDEPALAAALDALRQRCQPGAHPASEESHR</sequence>
<dbReference type="Gene3D" id="3.30.70.20">
    <property type="match status" value="1"/>
</dbReference>
<gene>
    <name evidence="9" type="ORF">CE154_011655</name>
</gene>
<dbReference type="InterPro" id="IPR003813">
    <property type="entry name" value="MvhD/FlpD"/>
</dbReference>
<feature type="domain" description="4Fe-4S ferredoxin-type" evidence="8">
    <location>
        <begin position="306"/>
        <end position="335"/>
    </location>
</feature>
<evidence type="ECO:0000256" key="2">
    <source>
        <dbReference type="ARBA" id="ARBA00022723"/>
    </source>
</evidence>
<dbReference type="InterPro" id="IPR005797">
    <property type="entry name" value="Cyt_b/b6_N"/>
</dbReference>
<evidence type="ECO:0000256" key="4">
    <source>
        <dbReference type="ARBA" id="ARBA00023004"/>
    </source>
</evidence>
<dbReference type="PANTHER" id="PTHR19271">
    <property type="entry name" value="CYTOCHROME B"/>
    <property type="match status" value="1"/>
</dbReference>
<dbReference type="GO" id="GO:0016491">
    <property type="term" value="F:oxidoreductase activity"/>
    <property type="evidence" value="ECO:0007669"/>
    <property type="project" value="UniProtKB-KW"/>
</dbReference>
<dbReference type="GO" id="GO:0022904">
    <property type="term" value="P:respiratory electron transport chain"/>
    <property type="evidence" value="ECO:0007669"/>
    <property type="project" value="InterPro"/>
</dbReference>
<dbReference type="InterPro" id="IPR016174">
    <property type="entry name" value="Di-haem_cyt_TM"/>
</dbReference>
<keyword evidence="2" id="KW-0479">Metal-binding</keyword>
<feature type="transmembrane region" description="Helical" evidence="6">
    <location>
        <begin position="131"/>
        <end position="151"/>
    </location>
</feature>
<dbReference type="RefSeq" id="WP_094438230.1">
    <property type="nucleotide sequence ID" value="NZ_NKDB02000002.1"/>
</dbReference>
<dbReference type="GO" id="GO:0009055">
    <property type="term" value="F:electron transfer activity"/>
    <property type="evidence" value="ECO:0007669"/>
    <property type="project" value="InterPro"/>
</dbReference>
<evidence type="ECO:0000256" key="3">
    <source>
        <dbReference type="ARBA" id="ARBA00023002"/>
    </source>
</evidence>
<dbReference type="AlphaFoldDB" id="A0A3R7IT25"/>